<evidence type="ECO:0000313" key="2">
    <source>
        <dbReference type="EMBL" id="PWK55657.1"/>
    </source>
</evidence>
<organism evidence="2 3">
    <name type="scientific">Silicimonas algicola</name>
    <dbReference type="NCBI Taxonomy" id="1826607"/>
    <lineage>
        <taxon>Bacteria</taxon>
        <taxon>Pseudomonadati</taxon>
        <taxon>Pseudomonadota</taxon>
        <taxon>Alphaproteobacteria</taxon>
        <taxon>Rhodobacterales</taxon>
        <taxon>Paracoccaceae</taxon>
    </lineage>
</organism>
<dbReference type="InterPro" id="IPR008621">
    <property type="entry name" value="Cbb3-typ_cyt_oxidase_comp"/>
</dbReference>
<dbReference type="RefSeq" id="WP_109759745.1">
    <property type="nucleotide sequence ID" value="NZ_CP034588.1"/>
</dbReference>
<evidence type="ECO:0000256" key="1">
    <source>
        <dbReference type="SAM" id="Phobius"/>
    </source>
</evidence>
<sequence length="59" mass="6637">MDTYSILRAFADSWVLLAMALFYLGAILWAFRPGSRKTHDDIAGIPLRNDRPIVAKDGE</sequence>
<dbReference type="EMBL" id="QGGV01000006">
    <property type="protein sequence ID" value="PWK55657.1"/>
    <property type="molecule type" value="Genomic_DNA"/>
</dbReference>
<dbReference type="KEGG" id="salo:EF888_16665"/>
<gene>
    <name evidence="2" type="ORF">C8D95_10652</name>
</gene>
<dbReference type="OrthoDB" id="9801588at2"/>
<dbReference type="CDD" id="cd01324">
    <property type="entry name" value="cbb3_Oxidase_CcoQ"/>
    <property type="match status" value="1"/>
</dbReference>
<keyword evidence="1" id="KW-0812">Transmembrane</keyword>
<keyword evidence="3" id="KW-1185">Reference proteome</keyword>
<proteinExistence type="predicted"/>
<reference evidence="2 3" key="1">
    <citation type="submission" date="2018-05" db="EMBL/GenBank/DDBJ databases">
        <title>Genomic Encyclopedia of Type Strains, Phase IV (KMG-IV): sequencing the most valuable type-strain genomes for metagenomic binning, comparative biology and taxonomic classification.</title>
        <authorList>
            <person name="Goeker M."/>
        </authorList>
    </citation>
    <scope>NUCLEOTIDE SEQUENCE [LARGE SCALE GENOMIC DNA]</scope>
    <source>
        <strain evidence="2 3">DSM 103371</strain>
    </source>
</reference>
<keyword evidence="1" id="KW-0472">Membrane</keyword>
<dbReference type="Pfam" id="PF05545">
    <property type="entry name" value="FixQ"/>
    <property type="match status" value="1"/>
</dbReference>
<dbReference type="AlphaFoldDB" id="A0A316GLE2"/>
<comment type="caution">
    <text evidence="2">The sequence shown here is derived from an EMBL/GenBank/DDBJ whole genome shotgun (WGS) entry which is preliminary data.</text>
</comment>
<keyword evidence="1" id="KW-1133">Transmembrane helix</keyword>
<evidence type="ECO:0000313" key="3">
    <source>
        <dbReference type="Proteomes" id="UP000245390"/>
    </source>
</evidence>
<feature type="transmembrane region" description="Helical" evidence="1">
    <location>
        <begin position="14"/>
        <end position="31"/>
    </location>
</feature>
<protein>
    <submittedName>
        <fullName evidence="2">Cytochrome c oxidase cbb3-type subunit 4</fullName>
    </submittedName>
</protein>
<name>A0A316GLE2_9RHOB</name>
<accession>A0A316GLE2</accession>
<dbReference type="Proteomes" id="UP000245390">
    <property type="component" value="Unassembled WGS sequence"/>
</dbReference>